<organism evidence="13 14">
    <name type="scientific">Phaeovibrio sulfidiphilus</name>
    <dbReference type="NCBI Taxonomy" id="1220600"/>
    <lineage>
        <taxon>Bacteria</taxon>
        <taxon>Pseudomonadati</taxon>
        <taxon>Pseudomonadota</taxon>
        <taxon>Alphaproteobacteria</taxon>
        <taxon>Rhodospirillales</taxon>
        <taxon>Rhodospirillaceae</taxon>
        <taxon>Phaeovibrio</taxon>
    </lineage>
</organism>
<dbReference type="InterPro" id="IPR036563">
    <property type="entry name" value="MoaE_sf"/>
</dbReference>
<evidence type="ECO:0000256" key="7">
    <source>
        <dbReference type="ARBA" id="ARBA00026066"/>
    </source>
</evidence>
<dbReference type="SUPFAM" id="SSF54690">
    <property type="entry name" value="Molybdopterin synthase subunit MoaE"/>
    <property type="match status" value="1"/>
</dbReference>
<evidence type="ECO:0000256" key="12">
    <source>
        <dbReference type="ARBA" id="ARBA00049878"/>
    </source>
</evidence>
<evidence type="ECO:0000256" key="4">
    <source>
        <dbReference type="ARBA" id="ARBA00013858"/>
    </source>
</evidence>
<dbReference type="Proteomes" id="UP000631034">
    <property type="component" value="Unassembled WGS sequence"/>
</dbReference>
<dbReference type="AlphaFoldDB" id="A0A8J6YP46"/>
<accession>A0A8J6YP46</accession>
<evidence type="ECO:0000313" key="13">
    <source>
        <dbReference type="EMBL" id="MBE1237389.1"/>
    </source>
</evidence>
<comment type="catalytic activity">
    <reaction evidence="12">
        <text>2 [molybdopterin-synthase sulfur-carrier protein]-C-terminal-Gly-aminoethanethioate + cyclic pyranopterin phosphate + H2O = molybdopterin + 2 [molybdopterin-synthase sulfur-carrier protein]-C-terminal Gly-Gly + 2 H(+)</text>
        <dbReference type="Rhea" id="RHEA:26333"/>
        <dbReference type="Rhea" id="RHEA-COMP:12202"/>
        <dbReference type="Rhea" id="RHEA-COMP:19907"/>
        <dbReference type="ChEBI" id="CHEBI:15377"/>
        <dbReference type="ChEBI" id="CHEBI:15378"/>
        <dbReference type="ChEBI" id="CHEBI:58698"/>
        <dbReference type="ChEBI" id="CHEBI:59648"/>
        <dbReference type="ChEBI" id="CHEBI:90778"/>
        <dbReference type="ChEBI" id="CHEBI:232372"/>
        <dbReference type="EC" id="2.8.1.12"/>
    </reaction>
</comment>
<dbReference type="RefSeq" id="WP_192534397.1">
    <property type="nucleotide sequence ID" value="NZ_JACZHT010000004.1"/>
</dbReference>
<proteinExistence type="inferred from homology"/>
<evidence type="ECO:0000256" key="1">
    <source>
        <dbReference type="ARBA" id="ARBA00005046"/>
    </source>
</evidence>
<evidence type="ECO:0000256" key="10">
    <source>
        <dbReference type="ARBA" id="ARBA00030781"/>
    </source>
</evidence>
<sequence length="150" mass="16478">MTSATFLNVRNAETEPLDASEALAFVSDRANGAAFVFCGQVRCSTGDEPRVSAITYDIFTPLFIRVVGAISREARLSLGLNLRIYVVHASGRVEAGQNAVVIAVGAPHRREAFDACRYLIDEVKKRAPVWKLEHFEDGPEKWADGETIQP</sequence>
<evidence type="ECO:0000256" key="11">
    <source>
        <dbReference type="ARBA" id="ARBA00032474"/>
    </source>
</evidence>
<evidence type="ECO:0000256" key="6">
    <source>
        <dbReference type="ARBA" id="ARBA00025448"/>
    </source>
</evidence>
<comment type="pathway">
    <text evidence="1">Cofactor biosynthesis; molybdopterin biosynthesis.</text>
</comment>
<evidence type="ECO:0000256" key="2">
    <source>
        <dbReference type="ARBA" id="ARBA00005426"/>
    </source>
</evidence>
<dbReference type="PANTHER" id="PTHR23404">
    <property type="entry name" value="MOLYBDOPTERIN SYNTHASE RELATED"/>
    <property type="match status" value="1"/>
</dbReference>
<dbReference type="EC" id="2.8.1.12" evidence="3"/>
<dbReference type="GO" id="GO:0030366">
    <property type="term" value="F:molybdopterin synthase activity"/>
    <property type="evidence" value="ECO:0007669"/>
    <property type="project" value="UniProtKB-EC"/>
</dbReference>
<comment type="function">
    <text evidence="6">Converts molybdopterin precursor Z into molybdopterin. This requires the incorporation of two sulfur atoms into precursor Z to generate a dithiolene group. The sulfur is provided by MoaD.</text>
</comment>
<dbReference type="CDD" id="cd00756">
    <property type="entry name" value="MoaE"/>
    <property type="match status" value="1"/>
</dbReference>
<dbReference type="Gene3D" id="3.90.1170.40">
    <property type="entry name" value="Molybdopterin biosynthesis MoaE subunit"/>
    <property type="match status" value="1"/>
</dbReference>
<keyword evidence="14" id="KW-1185">Reference proteome</keyword>
<dbReference type="GO" id="GO:0006777">
    <property type="term" value="P:Mo-molybdopterin cofactor biosynthetic process"/>
    <property type="evidence" value="ECO:0007669"/>
    <property type="project" value="UniProtKB-KW"/>
</dbReference>
<dbReference type="InterPro" id="IPR003448">
    <property type="entry name" value="Mopterin_biosynth_MoaE"/>
</dbReference>
<reference evidence="13" key="1">
    <citation type="submission" date="2020-10" db="EMBL/GenBank/DDBJ databases">
        <title>Genome sequence of the unusual species of purple photosynthetic bacteria, Phaeovibrio sulfidiphilus DSM 23193, type strain.</title>
        <authorList>
            <person name="Kyndt J.A."/>
            <person name="Meyer T.E."/>
        </authorList>
    </citation>
    <scope>NUCLEOTIDE SEQUENCE</scope>
    <source>
        <strain evidence="13">DSM 23193</strain>
    </source>
</reference>
<protein>
    <recommendedName>
        <fullName evidence="4">Molybdopterin synthase catalytic subunit</fullName>
        <ecNumber evidence="3">2.8.1.12</ecNumber>
    </recommendedName>
    <alternativeName>
        <fullName evidence="10">MPT synthase subunit 2</fullName>
    </alternativeName>
    <alternativeName>
        <fullName evidence="8">Molybdenum cofactor biosynthesis protein E</fullName>
    </alternativeName>
    <alternativeName>
        <fullName evidence="9">Molybdopterin-converting factor large subunit</fullName>
    </alternativeName>
    <alternativeName>
        <fullName evidence="11">Molybdopterin-converting factor subunit 2</fullName>
    </alternativeName>
</protein>
<comment type="similarity">
    <text evidence="2">Belongs to the MoaE family.</text>
</comment>
<evidence type="ECO:0000256" key="5">
    <source>
        <dbReference type="ARBA" id="ARBA00023150"/>
    </source>
</evidence>
<dbReference type="Pfam" id="PF02391">
    <property type="entry name" value="MoaE"/>
    <property type="match status" value="1"/>
</dbReference>
<keyword evidence="5" id="KW-0501">Molybdenum cofactor biosynthesis</keyword>
<dbReference type="UniPathway" id="UPA00344"/>
<dbReference type="EMBL" id="JACZHT010000004">
    <property type="protein sequence ID" value="MBE1237389.1"/>
    <property type="molecule type" value="Genomic_DNA"/>
</dbReference>
<comment type="subunit">
    <text evidence="7">Heterotetramer of 2 MoaD subunits and 2 MoaE subunits. Also stable as homodimer. The enzyme changes between these two forms during catalysis.</text>
</comment>
<comment type="caution">
    <text evidence="13">The sequence shown here is derived from an EMBL/GenBank/DDBJ whole genome shotgun (WGS) entry which is preliminary data.</text>
</comment>
<gene>
    <name evidence="13" type="ORF">IHV25_06980</name>
</gene>
<evidence type="ECO:0000256" key="3">
    <source>
        <dbReference type="ARBA" id="ARBA00011950"/>
    </source>
</evidence>
<evidence type="ECO:0000256" key="8">
    <source>
        <dbReference type="ARBA" id="ARBA00029745"/>
    </source>
</evidence>
<name>A0A8J6YP46_9PROT</name>
<evidence type="ECO:0000256" key="9">
    <source>
        <dbReference type="ARBA" id="ARBA00030407"/>
    </source>
</evidence>
<evidence type="ECO:0000313" key="14">
    <source>
        <dbReference type="Proteomes" id="UP000631034"/>
    </source>
</evidence>